<comment type="caution">
    <text evidence="1">The sequence shown here is derived from an EMBL/GenBank/DDBJ whole genome shotgun (WGS) entry which is preliminary data.</text>
</comment>
<gene>
    <name evidence="1" type="ORF">P5673_024669</name>
</gene>
<reference evidence="1" key="1">
    <citation type="journal article" date="2023" name="G3 (Bethesda)">
        <title>Whole genome assembly and annotation of the endangered Caribbean coral Acropora cervicornis.</title>
        <authorList>
            <person name="Selwyn J.D."/>
            <person name="Vollmer S.V."/>
        </authorList>
    </citation>
    <scope>NUCLEOTIDE SEQUENCE</scope>
    <source>
        <strain evidence="1">K2</strain>
    </source>
</reference>
<accession>A0AAD9Q3D1</accession>
<evidence type="ECO:0000313" key="2">
    <source>
        <dbReference type="Proteomes" id="UP001249851"/>
    </source>
</evidence>
<dbReference type="EMBL" id="JARQWQ010000073">
    <property type="protein sequence ID" value="KAK2553964.1"/>
    <property type="molecule type" value="Genomic_DNA"/>
</dbReference>
<dbReference type="Proteomes" id="UP001249851">
    <property type="component" value="Unassembled WGS sequence"/>
</dbReference>
<sequence>MAEEEQQPSGETTHLIENLSAPSSSSAFLMAFFTESLISLILAGSSEGSAFNSSVSIFCILFATFS</sequence>
<protein>
    <submittedName>
        <fullName evidence="1">Uncharacterized protein</fullName>
    </submittedName>
</protein>
<proteinExistence type="predicted"/>
<dbReference type="AlphaFoldDB" id="A0AAD9Q3D1"/>
<evidence type="ECO:0000313" key="1">
    <source>
        <dbReference type="EMBL" id="KAK2553964.1"/>
    </source>
</evidence>
<name>A0AAD9Q3D1_ACRCE</name>
<organism evidence="1 2">
    <name type="scientific">Acropora cervicornis</name>
    <name type="common">Staghorn coral</name>
    <dbReference type="NCBI Taxonomy" id="6130"/>
    <lineage>
        <taxon>Eukaryota</taxon>
        <taxon>Metazoa</taxon>
        <taxon>Cnidaria</taxon>
        <taxon>Anthozoa</taxon>
        <taxon>Hexacorallia</taxon>
        <taxon>Scleractinia</taxon>
        <taxon>Astrocoeniina</taxon>
        <taxon>Acroporidae</taxon>
        <taxon>Acropora</taxon>
    </lineage>
</organism>
<keyword evidence="2" id="KW-1185">Reference proteome</keyword>
<reference evidence="1" key="2">
    <citation type="journal article" date="2023" name="Science">
        <title>Genomic signatures of disease resistance in endangered staghorn corals.</title>
        <authorList>
            <person name="Vollmer S.V."/>
            <person name="Selwyn J.D."/>
            <person name="Despard B.A."/>
            <person name="Roesel C.L."/>
        </authorList>
    </citation>
    <scope>NUCLEOTIDE SEQUENCE</scope>
    <source>
        <strain evidence="1">K2</strain>
    </source>
</reference>